<evidence type="ECO:0000313" key="2">
    <source>
        <dbReference type="Proteomes" id="UP001627284"/>
    </source>
</evidence>
<reference evidence="1 2" key="1">
    <citation type="submission" date="2024-05" db="EMBL/GenBank/DDBJ databases">
        <title>De novo assembly of an allotetraploid wild potato.</title>
        <authorList>
            <person name="Hosaka A.J."/>
        </authorList>
    </citation>
    <scope>NUCLEOTIDE SEQUENCE [LARGE SCALE GENOMIC DNA]</scope>
    <source>
        <tissue evidence="1">Young leaves</tissue>
    </source>
</reference>
<gene>
    <name evidence="1" type="ORF">AABB24_039717</name>
</gene>
<dbReference type="PANTHER" id="PTHR33265">
    <property type="entry name" value="AVR9/CF-9 RAPIDLY ELICITED PROTEIN-RELATED"/>
    <property type="match status" value="1"/>
</dbReference>
<dbReference type="EMBL" id="JBJKTR010000024">
    <property type="protein sequence ID" value="KAL3322213.1"/>
    <property type="molecule type" value="Genomic_DNA"/>
</dbReference>
<sequence length="250" mass="28824">TNQFTFFSQNLFLSPYKTPNLALYQNRNNTITFYIERDMAEQNLPVIAKKFWNIVRIAFFMLRKGISKRKLMLDLNLIIKRGKIASRAAIQNFMFHHMTQQFSFATTTTLRGGRDKNLSQHNEYEFSCSNTPNFQLPSFNFNKKNKNKYFFSKSQSQEYDLPGTATHEDDVIVVNAAVMKALEMIHESETASPGANYLPGFGRTPMVRQLRITDSPFPLNAEGDSHVDEAAEAFISKFYRNLRWQASPCA</sequence>
<accession>A0ABD2QS16</accession>
<protein>
    <recommendedName>
        <fullName evidence="3">Avr9/Cf-9 rapidly elicited protein 146</fullName>
    </recommendedName>
</protein>
<proteinExistence type="predicted"/>
<comment type="caution">
    <text evidence="1">The sequence shown here is derived from an EMBL/GenBank/DDBJ whole genome shotgun (WGS) entry which is preliminary data.</text>
</comment>
<evidence type="ECO:0008006" key="3">
    <source>
        <dbReference type="Google" id="ProtNLM"/>
    </source>
</evidence>
<keyword evidence="2" id="KW-1185">Reference proteome</keyword>
<feature type="non-terminal residue" evidence="1">
    <location>
        <position position="1"/>
    </location>
</feature>
<name>A0ABD2QS16_9SOLN</name>
<evidence type="ECO:0000313" key="1">
    <source>
        <dbReference type="EMBL" id="KAL3322213.1"/>
    </source>
</evidence>
<dbReference type="Proteomes" id="UP001627284">
    <property type="component" value="Unassembled WGS sequence"/>
</dbReference>
<organism evidence="1 2">
    <name type="scientific">Solanum stoloniferum</name>
    <dbReference type="NCBI Taxonomy" id="62892"/>
    <lineage>
        <taxon>Eukaryota</taxon>
        <taxon>Viridiplantae</taxon>
        <taxon>Streptophyta</taxon>
        <taxon>Embryophyta</taxon>
        <taxon>Tracheophyta</taxon>
        <taxon>Spermatophyta</taxon>
        <taxon>Magnoliopsida</taxon>
        <taxon>eudicotyledons</taxon>
        <taxon>Gunneridae</taxon>
        <taxon>Pentapetalae</taxon>
        <taxon>asterids</taxon>
        <taxon>lamiids</taxon>
        <taxon>Solanales</taxon>
        <taxon>Solanaceae</taxon>
        <taxon>Solanoideae</taxon>
        <taxon>Solaneae</taxon>
        <taxon>Solanum</taxon>
    </lineage>
</organism>
<dbReference type="AlphaFoldDB" id="A0ABD2QS16"/>
<dbReference type="PANTHER" id="PTHR33265:SF33">
    <property type="entry name" value="AVR9_CF-9 RAPIDLY ELICITED PROTEIN 146"/>
    <property type="match status" value="1"/>
</dbReference>